<accession>A0A2B4SBE2</accession>
<evidence type="ECO:0000313" key="1">
    <source>
        <dbReference type="EMBL" id="PFX26409.1"/>
    </source>
</evidence>
<proteinExistence type="predicted"/>
<dbReference type="EMBL" id="LSMT01000127">
    <property type="protein sequence ID" value="PFX26409.1"/>
    <property type="molecule type" value="Genomic_DNA"/>
</dbReference>
<comment type="caution">
    <text evidence="1">The sequence shown here is derived from an EMBL/GenBank/DDBJ whole genome shotgun (WGS) entry which is preliminary data.</text>
</comment>
<keyword evidence="2" id="KW-1185">Reference proteome</keyword>
<reference evidence="2" key="1">
    <citation type="journal article" date="2017" name="bioRxiv">
        <title>Comparative analysis of the genomes of Stylophora pistillata and Acropora digitifera provides evidence for extensive differences between species of corals.</title>
        <authorList>
            <person name="Voolstra C.R."/>
            <person name="Li Y."/>
            <person name="Liew Y.J."/>
            <person name="Baumgarten S."/>
            <person name="Zoccola D."/>
            <person name="Flot J.-F."/>
            <person name="Tambutte S."/>
            <person name="Allemand D."/>
            <person name="Aranda M."/>
        </authorList>
    </citation>
    <scope>NUCLEOTIDE SEQUENCE [LARGE SCALE GENOMIC DNA]</scope>
</reference>
<organism evidence="1 2">
    <name type="scientific">Stylophora pistillata</name>
    <name type="common">Smooth cauliflower coral</name>
    <dbReference type="NCBI Taxonomy" id="50429"/>
    <lineage>
        <taxon>Eukaryota</taxon>
        <taxon>Metazoa</taxon>
        <taxon>Cnidaria</taxon>
        <taxon>Anthozoa</taxon>
        <taxon>Hexacorallia</taxon>
        <taxon>Scleractinia</taxon>
        <taxon>Astrocoeniina</taxon>
        <taxon>Pocilloporidae</taxon>
        <taxon>Stylophora</taxon>
    </lineage>
</organism>
<dbReference type="AlphaFoldDB" id="A0A2B4SBE2"/>
<dbReference type="Proteomes" id="UP000225706">
    <property type="component" value="Unassembled WGS sequence"/>
</dbReference>
<protein>
    <submittedName>
        <fullName evidence="1">Uncharacterized protein</fullName>
    </submittedName>
</protein>
<gene>
    <name evidence="1" type="ORF">AWC38_SpisGene8930</name>
</gene>
<evidence type="ECO:0000313" key="2">
    <source>
        <dbReference type="Proteomes" id="UP000225706"/>
    </source>
</evidence>
<dbReference type="OrthoDB" id="1431934at2759"/>
<sequence>MVWKKKSKFGIHTGQTVRKSLCRAFSANRGNSGFLVKAVNSRDVNVSEEQIRSCLKKFQVDDGLDDDNVVKESLDEPQCQLGRFIMARYGGSRRERLLYSLGKRKRWLLPVILREEIPEDYNNGSDYKVVLIERVSLNGCSKYCTWPNLRRGDCSAVFAGEDVKKPKGRKFARVLYDLRPKPNDSDKSEIVYEIMLLNRTKWSLCWPDYIFQRWSVRKRRARVKEKALCKLKRKKNELIRFGGEFRKCELNKSFLQKSLRERSACPEHDTETAYGKEKEHELISNPFENKTQMDKRNFDIGNYIYEALVATSSKSDHKTLPGLLPVFN</sequence>
<name>A0A2B4SBE2_STYPI</name>